<feature type="domain" description="DYW" evidence="4">
    <location>
        <begin position="540"/>
        <end position="632"/>
    </location>
</feature>
<dbReference type="InterPro" id="IPR046960">
    <property type="entry name" value="PPR_At4g14850-like_plant"/>
</dbReference>
<accession>A0A9R1WXN9</accession>
<reference evidence="5 6" key="1">
    <citation type="journal article" date="2017" name="Nat. Commun.">
        <title>Genome assembly with in vitro proximity ligation data and whole-genome triplication in lettuce.</title>
        <authorList>
            <person name="Reyes-Chin-Wo S."/>
            <person name="Wang Z."/>
            <person name="Yang X."/>
            <person name="Kozik A."/>
            <person name="Arikit S."/>
            <person name="Song C."/>
            <person name="Xia L."/>
            <person name="Froenicke L."/>
            <person name="Lavelle D.O."/>
            <person name="Truco M.J."/>
            <person name="Xia R."/>
            <person name="Zhu S."/>
            <person name="Xu C."/>
            <person name="Xu H."/>
            <person name="Xu X."/>
            <person name="Cox K."/>
            <person name="Korf I."/>
            <person name="Meyers B.C."/>
            <person name="Michelmore R.W."/>
        </authorList>
    </citation>
    <scope>NUCLEOTIDE SEQUENCE [LARGE SCALE GENOMIC DNA]</scope>
    <source>
        <strain evidence="6">cv. Salinas</strain>
        <tissue evidence="5">Seedlings</tissue>
    </source>
</reference>
<evidence type="ECO:0000256" key="2">
    <source>
        <dbReference type="ARBA" id="ARBA00022737"/>
    </source>
</evidence>
<comment type="caution">
    <text evidence="5">The sequence shown here is derived from an EMBL/GenBank/DDBJ whole genome shotgun (WGS) entry which is preliminary data.</text>
</comment>
<feature type="repeat" description="PPR" evidence="3">
    <location>
        <begin position="224"/>
        <end position="258"/>
    </location>
</feature>
<protein>
    <recommendedName>
        <fullName evidence="4">DYW domain-containing protein</fullName>
    </recommendedName>
</protein>
<dbReference type="EMBL" id="NBSK02000008">
    <property type="protein sequence ID" value="KAJ0189152.1"/>
    <property type="molecule type" value="Genomic_DNA"/>
</dbReference>
<proteinExistence type="inferred from homology"/>
<dbReference type="Pfam" id="PF01535">
    <property type="entry name" value="PPR"/>
    <property type="match status" value="2"/>
</dbReference>
<dbReference type="FunFam" id="1.25.40.10:FF:000366">
    <property type="entry name" value="Pentatricopeptide (PPR) repeat-containing protein"/>
    <property type="match status" value="1"/>
</dbReference>
<feature type="repeat" description="PPR" evidence="3">
    <location>
        <begin position="325"/>
        <end position="359"/>
    </location>
</feature>
<dbReference type="GO" id="GO:0009451">
    <property type="term" value="P:RNA modification"/>
    <property type="evidence" value="ECO:0007669"/>
    <property type="project" value="InterPro"/>
</dbReference>
<dbReference type="Pfam" id="PF20431">
    <property type="entry name" value="E_motif"/>
    <property type="match status" value="1"/>
</dbReference>
<feature type="repeat" description="PPR" evidence="3">
    <location>
        <begin position="294"/>
        <end position="324"/>
    </location>
</feature>
<name>A0A9R1WXN9_LACSA</name>
<gene>
    <name evidence="5" type="ORF">LSAT_V11C800419970</name>
</gene>
<dbReference type="FunFam" id="1.25.40.10:FF:000344">
    <property type="entry name" value="Pentatricopeptide repeat-containing protein"/>
    <property type="match status" value="1"/>
</dbReference>
<sequence>MFKLKLQRLFTVNPSIEGPKFCSVASSLQFLDDGGQTNHQIHEHNTSILSTQIQQTPSMDPRFYVSALMNCKHLQQIKSIHAQLSVNGLLSDLLLINKLLYMYVRYNSLDDAYSLFDKMPERNPASWSVMIGGFAKAGNYTNCFETFREYIKSGEHLDVYTLPSVIRVCRDRKDLKMGRLVHHIAHKFGLHKNTFVCVALVDMYAKCGIIDDARKLFDIMPERDLTTWTVMIGACAASGNANESLVLFDQMRESGLVPDKVSMVTIVNACAKLGAMHKAKLIHDLIQTQYRSPDVILGTAMIDMYAKCGSIDSARQVFDEMPQRNVITWSTMISAYGYHGQGQKALELFLIMCKNRIAPNKITFLSLLYACSHSGLVKDGLQIFSQMQDEYFIKPDVKHYTCMVDLLGRAGRINEAFTMIKNMKVEKDEGLWSAFLAACRVYNQVEMAQKAAESLLEINPHNPSHCIMLSNIYAKAAKWDDVAKIRVQMNGKNVKKTPGLTWVEAHNTFYKFSSGDRTHCESNAIYEKLEGLIGKLKVNGYVPDTDFVLHDVSEEVKLGNLYAHSEKLAIAYGLMSVPEGNPIRVTKNLRVCGDCHTFIKVVSLVEGREIIVRDAKRFHHVREGVCSCGDYW</sequence>
<dbReference type="InterPro" id="IPR002885">
    <property type="entry name" value="PPR_rpt"/>
</dbReference>
<evidence type="ECO:0000259" key="4">
    <source>
        <dbReference type="Pfam" id="PF14432"/>
    </source>
</evidence>
<dbReference type="InterPro" id="IPR032867">
    <property type="entry name" value="DYW_dom"/>
</dbReference>
<dbReference type="PROSITE" id="PS51375">
    <property type="entry name" value="PPR"/>
    <property type="match status" value="5"/>
</dbReference>
<keyword evidence="2" id="KW-0677">Repeat</keyword>
<dbReference type="AlphaFoldDB" id="A0A9R1WXN9"/>
<dbReference type="InterPro" id="IPR046848">
    <property type="entry name" value="E_motif"/>
</dbReference>
<dbReference type="Gene3D" id="1.25.40.10">
    <property type="entry name" value="Tetratricopeptide repeat domain"/>
    <property type="match status" value="3"/>
</dbReference>
<dbReference type="GO" id="GO:0003723">
    <property type="term" value="F:RNA binding"/>
    <property type="evidence" value="ECO:0007669"/>
    <property type="project" value="InterPro"/>
</dbReference>
<evidence type="ECO:0000256" key="1">
    <source>
        <dbReference type="ARBA" id="ARBA00006643"/>
    </source>
</evidence>
<dbReference type="Proteomes" id="UP000235145">
    <property type="component" value="Unassembled WGS sequence"/>
</dbReference>
<evidence type="ECO:0000256" key="3">
    <source>
        <dbReference type="PROSITE-ProRule" id="PRU00708"/>
    </source>
</evidence>
<dbReference type="Pfam" id="PF14432">
    <property type="entry name" value="DYW_deaminase"/>
    <property type="match status" value="1"/>
</dbReference>
<evidence type="ECO:0000313" key="6">
    <source>
        <dbReference type="Proteomes" id="UP000235145"/>
    </source>
</evidence>
<dbReference type="GO" id="GO:0008270">
    <property type="term" value="F:zinc ion binding"/>
    <property type="evidence" value="ECO:0007669"/>
    <property type="project" value="InterPro"/>
</dbReference>
<dbReference type="OrthoDB" id="185373at2759"/>
<comment type="similarity">
    <text evidence="1">Belongs to the PPR family. PCMP-H subfamily.</text>
</comment>
<feature type="repeat" description="PPR" evidence="3">
    <location>
        <begin position="193"/>
        <end position="223"/>
    </location>
</feature>
<dbReference type="Gramene" id="rna-gnl|WGS:NBSK|LSAT_8X78280_mrna">
    <property type="protein sequence ID" value="cds-PLY73404.1"/>
    <property type="gene ID" value="gene-LSAT_8X78280"/>
</dbReference>
<dbReference type="Pfam" id="PF13041">
    <property type="entry name" value="PPR_2"/>
    <property type="match status" value="2"/>
</dbReference>
<keyword evidence="6" id="KW-1185">Reference proteome</keyword>
<dbReference type="NCBIfam" id="TIGR00756">
    <property type="entry name" value="PPR"/>
    <property type="match status" value="6"/>
</dbReference>
<feature type="repeat" description="PPR" evidence="3">
    <location>
        <begin position="123"/>
        <end position="157"/>
    </location>
</feature>
<dbReference type="SUPFAM" id="SSF48452">
    <property type="entry name" value="TPR-like"/>
    <property type="match status" value="1"/>
</dbReference>
<dbReference type="PANTHER" id="PTHR47926:SF452">
    <property type="entry name" value="PENTATRICOPEPTIDE REPEAT-CONTAINING PROTEIN"/>
    <property type="match status" value="1"/>
</dbReference>
<organism evidence="5 6">
    <name type="scientific">Lactuca sativa</name>
    <name type="common">Garden lettuce</name>
    <dbReference type="NCBI Taxonomy" id="4236"/>
    <lineage>
        <taxon>Eukaryota</taxon>
        <taxon>Viridiplantae</taxon>
        <taxon>Streptophyta</taxon>
        <taxon>Embryophyta</taxon>
        <taxon>Tracheophyta</taxon>
        <taxon>Spermatophyta</taxon>
        <taxon>Magnoliopsida</taxon>
        <taxon>eudicotyledons</taxon>
        <taxon>Gunneridae</taxon>
        <taxon>Pentapetalae</taxon>
        <taxon>asterids</taxon>
        <taxon>campanulids</taxon>
        <taxon>Asterales</taxon>
        <taxon>Asteraceae</taxon>
        <taxon>Cichorioideae</taxon>
        <taxon>Cichorieae</taxon>
        <taxon>Lactucinae</taxon>
        <taxon>Lactuca</taxon>
    </lineage>
</organism>
<dbReference type="FunFam" id="1.25.40.10:FF:000031">
    <property type="entry name" value="Pentatricopeptide repeat-containing protein mitochondrial"/>
    <property type="match status" value="1"/>
</dbReference>
<dbReference type="PANTHER" id="PTHR47926">
    <property type="entry name" value="PENTATRICOPEPTIDE REPEAT-CONTAINING PROTEIN"/>
    <property type="match status" value="1"/>
</dbReference>
<dbReference type="Pfam" id="PF12854">
    <property type="entry name" value="PPR_1"/>
    <property type="match status" value="1"/>
</dbReference>
<evidence type="ECO:0000313" key="5">
    <source>
        <dbReference type="EMBL" id="KAJ0189152.1"/>
    </source>
</evidence>
<dbReference type="InterPro" id="IPR011990">
    <property type="entry name" value="TPR-like_helical_dom_sf"/>
</dbReference>